<evidence type="ECO:0000313" key="2">
    <source>
        <dbReference type="EMBL" id="OWF54664.1"/>
    </source>
</evidence>
<dbReference type="Proteomes" id="UP000242188">
    <property type="component" value="Unassembled WGS sequence"/>
</dbReference>
<evidence type="ECO:0000256" key="1">
    <source>
        <dbReference type="SAM" id="MobiDB-lite"/>
    </source>
</evidence>
<accession>A0A210R107</accession>
<dbReference type="EMBL" id="NEDP02000942">
    <property type="protein sequence ID" value="OWF54664.1"/>
    <property type="molecule type" value="Genomic_DNA"/>
</dbReference>
<comment type="caution">
    <text evidence="2">The sequence shown here is derived from an EMBL/GenBank/DDBJ whole genome shotgun (WGS) entry which is preliminary data.</text>
</comment>
<dbReference type="OrthoDB" id="5988424at2759"/>
<dbReference type="AlphaFoldDB" id="A0A210R107"/>
<name>A0A210R107_MIZYE</name>
<protein>
    <submittedName>
        <fullName evidence="2">Uncharacterized protein</fullName>
    </submittedName>
</protein>
<organism evidence="2 3">
    <name type="scientific">Mizuhopecten yessoensis</name>
    <name type="common">Japanese scallop</name>
    <name type="synonym">Patinopecten yessoensis</name>
    <dbReference type="NCBI Taxonomy" id="6573"/>
    <lineage>
        <taxon>Eukaryota</taxon>
        <taxon>Metazoa</taxon>
        <taxon>Spiralia</taxon>
        <taxon>Lophotrochozoa</taxon>
        <taxon>Mollusca</taxon>
        <taxon>Bivalvia</taxon>
        <taxon>Autobranchia</taxon>
        <taxon>Pteriomorphia</taxon>
        <taxon>Pectinida</taxon>
        <taxon>Pectinoidea</taxon>
        <taxon>Pectinidae</taxon>
        <taxon>Mizuhopecten</taxon>
    </lineage>
</organism>
<evidence type="ECO:0000313" key="3">
    <source>
        <dbReference type="Proteomes" id="UP000242188"/>
    </source>
</evidence>
<feature type="compositionally biased region" description="Polar residues" evidence="1">
    <location>
        <begin position="93"/>
        <end position="107"/>
    </location>
</feature>
<gene>
    <name evidence="2" type="ORF">KP79_PYT25381</name>
</gene>
<proteinExistence type="predicted"/>
<feature type="compositionally biased region" description="Acidic residues" evidence="1">
    <location>
        <begin position="77"/>
        <end position="86"/>
    </location>
</feature>
<keyword evidence="3" id="KW-1185">Reference proteome</keyword>
<feature type="region of interest" description="Disordered" evidence="1">
    <location>
        <begin position="70"/>
        <end position="129"/>
    </location>
</feature>
<sequence>MKSYADSKNCAREKTLVKGDTVMLKRDFKGNKLSTIYDPRLRTVTNTKGPMVTVTGNVTRNISRFKKIDSQHPSASFDDEVEELEETPWIVDTPQTTSPVKPNTPTKPSHEAIANKPTTPLPLPSMSKIRERRVTRQPLRFRDYEC</sequence>
<reference evidence="2 3" key="1">
    <citation type="journal article" date="2017" name="Nat. Ecol. Evol.">
        <title>Scallop genome provides insights into evolution of bilaterian karyotype and development.</title>
        <authorList>
            <person name="Wang S."/>
            <person name="Zhang J."/>
            <person name="Jiao W."/>
            <person name="Li J."/>
            <person name="Xun X."/>
            <person name="Sun Y."/>
            <person name="Guo X."/>
            <person name="Huan P."/>
            <person name="Dong B."/>
            <person name="Zhang L."/>
            <person name="Hu X."/>
            <person name="Sun X."/>
            <person name="Wang J."/>
            <person name="Zhao C."/>
            <person name="Wang Y."/>
            <person name="Wang D."/>
            <person name="Huang X."/>
            <person name="Wang R."/>
            <person name="Lv J."/>
            <person name="Li Y."/>
            <person name="Zhang Z."/>
            <person name="Liu B."/>
            <person name="Lu W."/>
            <person name="Hui Y."/>
            <person name="Liang J."/>
            <person name="Zhou Z."/>
            <person name="Hou R."/>
            <person name="Li X."/>
            <person name="Liu Y."/>
            <person name="Li H."/>
            <person name="Ning X."/>
            <person name="Lin Y."/>
            <person name="Zhao L."/>
            <person name="Xing Q."/>
            <person name="Dou J."/>
            <person name="Li Y."/>
            <person name="Mao J."/>
            <person name="Guo H."/>
            <person name="Dou H."/>
            <person name="Li T."/>
            <person name="Mu C."/>
            <person name="Jiang W."/>
            <person name="Fu Q."/>
            <person name="Fu X."/>
            <person name="Miao Y."/>
            <person name="Liu J."/>
            <person name="Yu Q."/>
            <person name="Li R."/>
            <person name="Liao H."/>
            <person name="Li X."/>
            <person name="Kong Y."/>
            <person name="Jiang Z."/>
            <person name="Chourrout D."/>
            <person name="Li R."/>
            <person name="Bao Z."/>
        </authorList>
    </citation>
    <scope>NUCLEOTIDE SEQUENCE [LARGE SCALE GENOMIC DNA]</scope>
    <source>
        <strain evidence="2 3">PY_sf001</strain>
    </source>
</reference>